<reference evidence="3" key="1">
    <citation type="submission" date="2020-05" db="EMBL/GenBank/DDBJ databases">
        <title>Frigoriglobus tundricola gen. nov., sp. nov., a psychrotolerant cellulolytic planctomycete of the family Gemmataceae with two divergent copies of 16S rRNA gene.</title>
        <authorList>
            <person name="Kulichevskaya I.S."/>
            <person name="Ivanova A.A."/>
            <person name="Naumoff D.G."/>
            <person name="Beletsky A.V."/>
            <person name="Rijpstra W.I.C."/>
            <person name="Sinninghe Damste J.S."/>
            <person name="Mardanov A.V."/>
            <person name="Ravin N.V."/>
            <person name="Dedysh S.N."/>
        </authorList>
    </citation>
    <scope>NUCLEOTIDE SEQUENCE [LARGE SCALE GENOMIC DNA]</scope>
    <source>
        <strain evidence="3">PL17</strain>
    </source>
</reference>
<evidence type="ECO:0000313" key="3">
    <source>
        <dbReference type="Proteomes" id="UP000503447"/>
    </source>
</evidence>
<evidence type="ECO:0000256" key="1">
    <source>
        <dbReference type="SAM" id="MobiDB-lite"/>
    </source>
</evidence>
<dbReference type="AlphaFoldDB" id="A0A6M5YUI6"/>
<keyword evidence="3" id="KW-1185">Reference proteome</keyword>
<evidence type="ECO:0000313" key="2">
    <source>
        <dbReference type="EMBL" id="QJW97757.1"/>
    </source>
</evidence>
<dbReference type="EMBL" id="CP053452">
    <property type="protein sequence ID" value="QJW97757.1"/>
    <property type="molecule type" value="Genomic_DNA"/>
</dbReference>
<protein>
    <submittedName>
        <fullName evidence="2">Uncharacterized protein</fullName>
    </submittedName>
</protein>
<feature type="region of interest" description="Disordered" evidence="1">
    <location>
        <begin position="1"/>
        <end position="28"/>
    </location>
</feature>
<name>A0A6M5YUI6_9BACT</name>
<organism evidence="2 3">
    <name type="scientific">Frigoriglobus tundricola</name>
    <dbReference type="NCBI Taxonomy" id="2774151"/>
    <lineage>
        <taxon>Bacteria</taxon>
        <taxon>Pseudomonadati</taxon>
        <taxon>Planctomycetota</taxon>
        <taxon>Planctomycetia</taxon>
        <taxon>Gemmatales</taxon>
        <taxon>Gemmataceae</taxon>
        <taxon>Frigoriglobus</taxon>
    </lineage>
</organism>
<accession>A0A6M5YUI6</accession>
<dbReference type="RefSeq" id="WP_171473069.1">
    <property type="nucleotide sequence ID" value="NZ_CP053452.2"/>
</dbReference>
<dbReference type="KEGG" id="ftj:FTUN_5335"/>
<dbReference type="Proteomes" id="UP000503447">
    <property type="component" value="Chromosome"/>
</dbReference>
<proteinExistence type="predicted"/>
<gene>
    <name evidence="2" type="ORF">FTUN_5335</name>
</gene>
<sequence length="67" mass="7824">MQKLRAAEQQKADQREYDKRRAERSITTETKRLNDLQAANAAAREGQREARRWRCRVWSTTCGSTAI</sequence>